<reference evidence="2 3" key="1">
    <citation type="submission" date="2020-02" db="EMBL/GenBank/DDBJ databases">
        <title>Acidophilic actinobacteria isolated from forest soil.</title>
        <authorList>
            <person name="Golinska P."/>
        </authorList>
    </citation>
    <scope>NUCLEOTIDE SEQUENCE [LARGE SCALE GENOMIC DNA]</scope>
    <source>
        <strain evidence="2 3">NL8</strain>
    </source>
</reference>
<organism evidence="2 3">
    <name type="scientific">Catenulispora pinistramenti</name>
    <dbReference type="NCBI Taxonomy" id="2705254"/>
    <lineage>
        <taxon>Bacteria</taxon>
        <taxon>Bacillati</taxon>
        <taxon>Actinomycetota</taxon>
        <taxon>Actinomycetes</taxon>
        <taxon>Catenulisporales</taxon>
        <taxon>Catenulisporaceae</taxon>
        <taxon>Catenulispora</taxon>
    </lineage>
</organism>
<gene>
    <name evidence="2" type="ORF">KGQ19_14145</name>
</gene>
<name>A0ABS5KPN1_9ACTN</name>
<dbReference type="Proteomes" id="UP000730482">
    <property type="component" value="Unassembled WGS sequence"/>
</dbReference>
<protein>
    <submittedName>
        <fullName evidence="2">Uncharacterized protein</fullName>
    </submittedName>
</protein>
<evidence type="ECO:0000313" key="2">
    <source>
        <dbReference type="EMBL" id="MBS2548007.1"/>
    </source>
</evidence>
<feature type="region of interest" description="Disordered" evidence="1">
    <location>
        <begin position="429"/>
        <end position="452"/>
    </location>
</feature>
<accession>A0ABS5KPN1</accession>
<evidence type="ECO:0000313" key="3">
    <source>
        <dbReference type="Proteomes" id="UP000730482"/>
    </source>
</evidence>
<keyword evidence="3" id="KW-1185">Reference proteome</keyword>
<comment type="caution">
    <text evidence="2">The sequence shown here is derived from an EMBL/GenBank/DDBJ whole genome shotgun (WGS) entry which is preliminary data.</text>
</comment>
<dbReference type="RefSeq" id="WP_212009586.1">
    <property type="nucleotide sequence ID" value="NZ_JAAFYZ010000039.1"/>
</dbReference>
<dbReference type="EMBL" id="JAAFYZ010000039">
    <property type="protein sequence ID" value="MBS2548007.1"/>
    <property type="molecule type" value="Genomic_DNA"/>
</dbReference>
<sequence>MQVATFVADVTPPPGSPLCLGLVPPAVAVTDALTCRGVILLGSGPPLVLCALDWAGVAGEGHDAWRAVLAEAAGTTPDRVAVHALHQHDAPGSDPGAEAIMAAHGLPGRGHDTDFVDAALLRVRAAVRAALGHPAEVTHVGTGAARVHRVASTRRVLGADGTVAHVRYSSTAEPHVRAAPEGLIDPDAQVISLWNGEVLLAALTYYATHPQSHYSERLVTHDFVGMARDRVQAAHPRAVFVHFCGAAGNITAGKYNDGSPANRPVLAGRLADGLAAALEASAANRVPAADADLDWQTRSIALPLAPHLADGGALAAFEQRPDFTAARDLAWSRRCAAGSTIDVGCLRLGPARVLHLPGELFVEYQLFAKALRPDLFVALAAYGDYGPGYIGTTHSYSQGGYETGPPSRVAPTSEAIVIKAIGDLLDADPTEGEQPSAMAARAPRLESGGPCC</sequence>
<proteinExistence type="predicted"/>
<evidence type="ECO:0000256" key="1">
    <source>
        <dbReference type="SAM" id="MobiDB-lite"/>
    </source>
</evidence>